<proteinExistence type="predicted"/>
<keyword evidence="3" id="KW-1185">Reference proteome</keyword>
<reference evidence="2 3" key="1">
    <citation type="submission" date="2016-07" db="EMBL/GenBank/DDBJ databases">
        <title>Pervasive Adenine N6-methylation of Active Genes in Fungi.</title>
        <authorList>
            <consortium name="DOE Joint Genome Institute"/>
            <person name="Mondo S.J."/>
            <person name="Dannebaum R.O."/>
            <person name="Kuo R.C."/>
            <person name="Labutti K."/>
            <person name="Haridas S."/>
            <person name="Kuo A."/>
            <person name="Salamov A."/>
            <person name="Ahrendt S.R."/>
            <person name="Lipzen A."/>
            <person name="Sullivan W."/>
            <person name="Andreopoulos W.B."/>
            <person name="Clum A."/>
            <person name="Lindquist E."/>
            <person name="Daum C."/>
            <person name="Ramamoorthy G.K."/>
            <person name="Gryganskyi A."/>
            <person name="Culley D."/>
            <person name="Magnuson J.K."/>
            <person name="James T.Y."/>
            <person name="O'Malley M.A."/>
            <person name="Stajich J.E."/>
            <person name="Spatafora J.W."/>
            <person name="Visel A."/>
            <person name="Grigoriev I.V."/>
        </authorList>
    </citation>
    <scope>NUCLEOTIDE SEQUENCE [LARGE SCALE GENOMIC DNA]</scope>
    <source>
        <strain evidence="2 3">CBS 129021</strain>
    </source>
</reference>
<dbReference type="GO" id="GO:0003729">
    <property type="term" value="F:mRNA binding"/>
    <property type="evidence" value="ECO:0007669"/>
    <property type="project" value="InterPro"/>
</dbReference>
<accession>A0A1Y2EJ14</accession>
<dbReference type="GeneID" id="63777883"/>
<comment type="caution">
    <text evidence="2">The sequence shown here is derived from an EMBL/GenBank/DDBJ whole genome shotgun (WGS) entry which is preliminary data.</text>
</comment>
<dbReference type="InParanoid" id="A0A1Y2EJ14"/>
<name>A0A1Y2EJ14_9PEZI</name>
<feature type="compositionally biased region" description="Low complexity" evidence="1">
    <location>
        <begin position="273"/>
        <end position="282"/>
    </location>
</feature>
<organism evidence="2 3">
    <name type="scientific">Pseudomassariella vexata</name>
    <dbReference type="NCBI Taxonomy" id="1141098"/>
    <lineage>
        <taxon>Eukaryota</taxon>
        <taxon>Fungi</taxon>
        <taxon>Dikarya</taxon>
        <taxon>Ascomycota</taxon>
        <taxon>Pezizomycotina</taxon>
        <taxon>Sordariomycetes</taxon>
        <taxon>Xylariomycetidae</taxon>
        <taxon>Amphisphaeriales</taxon>
        <taxon>Pseudomassariaceae</taxon>
        <taxon>Pseudomassariella</taxon>
    </lineage>
</organism>
<dbReference type="STRING" id="1141098.A0A1Y2EJ14"/>
<dbReference type="PANTHER" id="PTHR16291">
    <property type="entry name" value="NUCLEAR CAP-BINDING PROTEIN SUBUNIT 3"/>
    <property type="match status" value="1"/>
</dbReference>
<protein>
    <submittedName>
        <fullName evidence="2">Uncharacterized protein</fullName>
    </submittedName>
</protein>
<sequence>MDVDVDLVPDEPIVTQAQDTPSPGEVIDSTPEVQPDSNTLVLNKVHIRGLDDMRPDEVKSYVAEHFPNGSYERIEWIDDSSANLPFPSESIAQEALVALSSVEITDVTQLPVLELLHGKSFSKRPEVNFQVRFATVGDKKQAGAAHRSRFYLFNPEFDPENRKRRYRVRDADGYGRRRRGGSREEEEEVEKFDVNLYDDNPAALATRAPMSKPRPRHSYTSDYDSDERSRKPSHRTVNRSKELFPSHVGGQNGSRRDRSASPARDRNGDLDMDGGLSDGSAARNRRGARSTKDRISRSNRSKELFSANASADNGRLNGDEELSSIYTLQLADESADPPPRSKKLEDRITLPGKGRRLADRITDPAEASGFSIRGAARQKGPDQGFAIKGNADRSSVKELFPDSFGGNAGKELFADRLDGRSRRRQKAGDLFD</sequence>
<feature type="region of interest" description="Disordered" evidence="1">
    <location>
        <begin position="205"/>
        <end position="318"/>
    </location>
</feature>
<dbReference type="PANTHER" id="PTHR16291:SF0">
    <property type="entry name" value="NUCLEAR CAP-BINDING PROTEIN SUBUNIT 3"/>
    <property type="match status" value="1"/>
</dbReference>
<dbReference type="OrthoDB" id="422106at2759"/>
<evidence type="ECO:0000256" key="1">
    <source>
        <dbReference type="SAM" id="MobiDB-lite"/>
    </source>
</evidence>
<evidence type="ECO:0000313" key="3">
    <source>
        <dbReference type="Proteomes" id="UP000193689"/>
    </source>
</evidence>
<feature type="compositionally biased region" description="Basic and acidic residues" evidence="1">
    <location>
        <begin position="254"/>
        <end position="269"/>
    </location>
</feature>
<dbReference type="Pfam" id="PF10309">
    <property type="entry name" value="NCBP3"/>
    <property type="match status" value="1"/>
</dbReference>
<dbReference type="GO" id="GO:0005634">
    <property type="term" value="C:nucleus"/>
    <property type="evidence" value="ECO:0007669"/>
    <property type="project" value="TreeGrafter"/>
</dbReference>
<feature type="region of interest" description="Disordered" evidence="1">
    <location>
        <begin position="1"/>
        <end position="31"/>
    </location>
</feature>
<dbReference type="RefSeq" id="XP_040721145.1">
    <property type="nucleotide sequence ID" value="XM_040861671.1"/>
</dbReference>
<feature type="region of interest" description="Disordered" evidence="1">
    <location>
        <begin position="331"/>
        <end position="392"/>
    </location>
</feature>
<gene>
    <name evidence="2" type="ORF">BCR38DRAFT_454054</name>
</gene>
<dbReference type="EMBL" id="MCFJ01000001">
    <property type="protein sequence ID" value="ORY71553.1"/>
    <property type="molecule type" value="Genomic_DNA"/>
</dbReference>
<dbReference type="GO" id="GO:0000340">
    <property type="term" value="F:RNA 7-methylguanosine cap binding"/>
    <property type="evidence" value="ECO:0007669"/>
    <property type="project" value="InterPro"/>
</dbReference>
<evidence type="ECO:0000313" key="2">
    <source>
        <dbReference type="EMBL" id="ORY71553.1"/>
    </source>
</evidence>
<feature type="compositionally biased region" description="Basic and acidic residues" evidence="1">
    <location>
        <begin position="290"/>
        <end position="303"/>
    </location>
</feature>
<dbReference type="AlphaFoldDB" id="A0A1Y2EJ14"/>
<dbReference type="Proteomes" id="UP000193689">
    <property type="component" value="Unassembled WGS sequence"/>
</dbReference>
<dbReference type="InterPro" id="IPR019416">
    <property type="entry name" value="NCBP3"/>
</dbReference>